<feature type="transmembrane region" description="Helical" evidence="9">
    <location>
        <begin position="500"/>
        <end position="519"/>
    </location>
</feature>
<comment type="subcellular location">
    <subcellularLocation>
        <location evidence="1">Membrane</location>
        <topology evidence="1">Multi-pass membrane protein</topology>
    </subcellularLocation>
</comment>
<keyword evidence="4 9" id="KW-0812">Transmembrane</keyword>
<dbReference type="NCBIfam" id="TIGR00879">
    <property type="entry name" value="SP"/>
    <property type="match status" value="1"/>
</dbReference>
<evidence type="ECO:0000256" key="6">
    <source>
        <dbReference type="ARBA" id="ARBA00023136"/>
    </source>
</evidence>
<dbReference type="GO" id="GO:0022857">
    <property type="term" value="F:transmembrane transporter activity"/>
    <property type="evidence" value="ECO:0007669"/>
    <property type="project" value="InterPro"/>
</dbReference>
<dbReference type="InterPro" id="IPR003663">
    <property type="entry name" value="Sugar/inositol_transpt"/>
</dbReference>
<feature type="domain" description="Major facilitator superfamily (MFS) profile" evidence="10">
    <location>
        <begin position="111"/>
        <end position="554"/>
    </location>
</feature>
<dbReference type="PROSITE" id="PS00217">
    <property type="entry name" value="SUGAR_TRANSPORT_2"/>
    <property type="match status" value="1"/>
</dbReference>
<dbReference type="InterPro" id="IPR050814">
    <property type="entry name" value="Myo-inositol_Transporter"/>
</dbReference>
<comment type="caution">
    <text evidence="11">The sequence shown here is derived from an EMBL/GenBank/DDBJ whole genome shotgun (WGS) entry which is preliminary data.</text>
</comment>
<dbReference type="GeneID" id="39587675"/>
<evidence type="ECO:0000256" key="3">
    <source>
        <dbReference type="ARBA" id="ARBA00022448"/>
    </source>
</evidence>
<keyword evidence="12" id="KW-1185">Reference proteome</keyword>
<dbReference type="GO" id="GO:0016020">
    <property type="term" value="C:membrane"/>
    <property type="evidence" value="ECO:0007669"/>
    <property type="project" value="UniProtKB-SubCell"/>
</dbReference>
<organism evidence="11 12">
    <name type="scientific">Apiotrichum porosum</name>
    <dbReference type="NCBI Taxonomy" id="105984"/>
    <lineage>
        <taxon>Eukaryota</taxon>
        <taxon>Fungi</taxon>
        <taxon>Dikarya</taxon>
        <taxon>Basidiomycota</taxon>
        <taxon>Agaricomycotina</taxon>
        <taxon>Tremellomycetes</taxon>
        <taxon>Trichosporonales</taxon>
        <taxon>Trichosporonaceae</taxon>
        <taxon>Apiotrichum</taxon>
    </lineage>
</organism>
<feature type="transmembrane region" description="Helical" evidence="9">
    <location>
        <begin position="433"/>
        <end position="456"/>
    </location>
</feature>
<feature type="transmembrane region" description="Helical" evidence="9">
    <location>
        <begin position="275"/>
        <end position="298"/>
    </location>
</feature>
<dbReference type="EMBL" id="RSCE01000015">
    <property type="protein sequence ID" value="RSH77572.1"/>
    <property type="molecule type" value="Genomic_DNA"/>
</dbReference>
<comment type="catalytic activity">
    <reaction evidence="7">
        <text>myo-inositol(out) + H(+)(out) = myo-inositol(in) + H(+)(in)</text>
        <dbReference type="Rhea" id="RHEA:60364"/>
        <dbReference type="ChEBI" id="CHEBI:15378"/>
        <dbReference type="ChEBI" id="CHEBI:17268"/>
    </reaction>
</comment>
<dbReference type="RefSeq" id="XP_028472719.1">
    <property type="nucleotide sequence ID" value="XM_028618831.1"/>
</dbReference>
<feature type="transmembrane region" description="Helical" evidence="9">
    <location>
        <begin position="369"/>
        <end position="389"/>
    </location>
</feature>
<dbReference type="PANTHER" id="PTHR48020">
    <property type="entry name" value="PROTON MYO-INOSITOL COTRANSPORTER"/>
    <property type="match status" value="1"/>
</dbReference>
<dbReference type="Proteomes" id="UP000279236">
    <property type="component" value="Unassembled WGS sequence"/>
</dbReference>
<evidence type="ECO:0000256" key="9">
    <source>
        <dbReference type="SAM" id="Phobius"/>
    </source>
</evidence>
<dbReference type="PANTHER" id="PTHR48020:SF4">
    <property type="entry name" value="SYMPORT, PUTATIVE (AFU_ORTHOLOGUE AFUA_3G11790)-RELATED"/>
    <property type="match status" value="1"/>
</dbReference>
<dbReference type="GO" id="GO:0015798">
    <property type="term" value="P:myo-inositol transport"/>
    <property type="evidence" value="ECO:0007669"/>
    <property type="project" value="UniProtKB-ARBA"/>
</dbReference>
<feature type="transmembrane region" description="Helical" evidence="9">
    <location>
        <begin position="404"/>
        <end position="426"/>
    </location>
</feature>
<dbReference type="InterPro" id="IPR036259">
    <property type="entry name" value="MFS_trans_sf"/>
</dbReference>
<feature type="transmembrane region" description="Helical" evidence="9">
    <location>
        <begin position="462"/>
        <end position="479"/>
    </location>
</feature>
<dbReference type="PRINTS" id="PR00171">
    <property type="entry name" value="SUGRTRNSPORT"/>
</dbReference>
<name>A0A427XFG6_9TREE</name>
<dbReference type="GO" id="GO:0015791">
    <property type="term" value="P:polyol transmembrane transport"/>
    <property type="evidence" value="ECO:0007669"/>
    <property type="project" value="UniProtKB-ARBA"/>
</dbReference>
<feature type="transmembrane region" description="Helical" evidence="9">
    <location>
        <begin position="188"/>
        <end position="206"/>
    </location>
</feature>
<reference evidence="11 12" key="1">
    <citation type="submission" date="2018-11" db="EMBL/GenBank/DDBJ databases">
        <title>Genome sequence of Apiotrichum porosum DSM 27194.</title>
        <authorList>
            <person name="Aliyu H."/>
            <person name="Gorte O."/>
            <person name="Ochsenreither K."/>
        </authorList>
    </citation>
    <scope>NUCLEOTIDE SEQUENCE [LARGE SCALE GENOMIC DNA]</scope>
    <source>
        <strain evidence="11 12">DSM 27194</strain>
    </source>
</reference>
<dbReference type="FunFam" id="1.20.1250.20:FF:000474">
    <property type="entry name" value="Sugar transporter, putative"/>
    <property type="match status" value="1"/>
</dbReference>
<gene>
    <name evidence="11" type="ORF">EHS24_003132</name>
</gene>
<dbReference type="OrthoDB" id="5290825at2759"/>
<dbReference type="Pfam" id="PF00083">
    <property type="entry name" value="Sugar_tr"/>
    <property type="match status" value="1"/>
</dbReference>
<keyword evidence="6 9" id="KW-0472">Membrane</keyword>
<evidence type="ECO:0000259" key="10">
    <source>
        <dbReference type="PROSITE" id="PS50850"/>
    </source>
</evidence>
<evidence type="ECO:0000256" key="5">
    <source>
        <dbReference type="ARBA" id="ARBA00022989"/>
    </source>
</evidence>
<dbReference type="InterPro" id="IPR005828">
    <property type="entry name" value="MFS_sugar_transport-like"/>
</dbReference>
<evidence type="ECO:0000256" key="1">
    <source>
        <dbReference type="ARBA" id="ARBA00004141"/>
    </source>
</evidence>
<dbReference type="SUPFAM" id="SSF103473">
    <property type="entry name" value="MFS general substrate transporter"/>
    <property type="match status" value="1"/>
</dbReference>
<dbReference type="AlphaFoldDB" id="A0A427XFG6"/>
<dbReference type="PROSITE" id="PS50850">
    <property type="entry name" value="MFS"/>
    <property type="match status" value="1"/>
</dbReference>
<feature type="transmembrane region" description="Helical" evidence="9">
    <location>
        <begin position="107"/>
        <end position="124"/>
    </location>
</feature>
<feature type="transmembrane region" description="Helical" evidence="9">
    <location>
        <begin position="531"/>
        <end position="550"/>
    </location>
</feature>
<dbReference type="Gene3D" id="1.20.1250.20">
    <property type="entry name" value="MFS general substrate transporter like domains"/>
    <property type="match status" value="1"/>
</dbReference>
<feature type="transmembrane region" description="Helical" evidence="9">
    <location>
        <begin position="156"/>
        <end position="176"/>
    </location>
</feature>
<dbReference type="InterPro" id="IPR005829">
    <property type="entry name" value="Sugar_transporter_CS"/>
</dbReference>
<proteinExistence type="inferred from homology"/>
<accession>A0A427XFG6</accession>
<comment type="similarity">
    <text evidence="2 8">Belongs to the major facilitator superfamily. Sugar transporter (TC 2.A.1.1) family.</text>
</comment>
<protein>
    <recommendedName>
        <fullName evidence="10">Major facilitator superfamily (MFS) profile domain-containing protein</fullName>
    </recommendedName>
</protein>
<sequence>MATPPTHQDKIVVDEDSQIEKYGSNTPPAIELQDELNPLVGRSHGQLMAEVDAFVEEFGLQADQETFRKGALVARRQHDFANIPELTSEDKDSLEHEKKHKWHLPKALYLTVIVCALGAATQGWDQTGSNGANLSFPQEFGIATPVGEPGGNRDEWIVGFVNSSPYISACLLGCWISDPLNNWFGRRGEIFITAIMLIATPIASGFTHSWQALAAVRLVMGVGVGAKAATVAMYCAEISPAAIRGALTMGWQLWTAFGIFLGFCANAAVKDTGKIAWRLQLGSAFIPAVPLAIGVLFCPESPRWYMKKGRITDAWTSMKKIRNTELQAARDLYYAYVQFAEEQKVIQGRTYITRLTECFTIPRCRRATLAASVVMLAQQMCGINIMAFYSSTIFSEGGSTDTEALYASIGFGALNFVFALPAVFTIDTFGRRSLLLATFPNMCWTLLAGGLCFLIEDQQIRTGLVALFVYLFTIAYSVGEGPVPFMYSAEVFPLVQREQGMSWSVAWNNAWGAVLALTFPRLLRALTPTGAFGFYAGMNAVAFVWIYLWVPETKQLTLEELDQVFSVPTAQFTGYQVKKVLPWWFKRYILRQKNAHLDPMPVPSRQQVHA</sequence>
<keyword evidence="3 8" id="KW-0813">Transport</keyword>
<feature type="transmembrane region" description="Helical" evidence="9">
    <location>
        <begin position="212"/>
        <end position="236"/>
    </location>
</feature>
<feature type="transmembrane region" description="Helical" evidence="9">
    <location>
        <begin position="248"/>
        <end position="269"/>
    </location>
</feature>
<evidence type="ECO:0000256" key="8">
    <source>
        <dbReference type="RuleBase" id="RU003346"/>
    </source>
</evidence>
<keyword evidence="5 9" id="KW-1133">Transmembrane helix</keyword>
<evidence type="ECO:0000256" key="4">
    <source>
        <dbReference type="ARBA" id="ARBA00022692"/>
    </source>
</evidence>
<evidence type="ECO:0000256" key="2">
    <source>
        <dbReference type="ARBA" id="ARBA00010992"/>
    </source>
</evidence>
<evidence type="ECO:0000256" key="7">
    <source>
        <dbReference type="ARBA" id="ARBA00049119"/>
    </source>
</evidence>
<evidence type="ECO:0000313" key="11">
    <source>
        <dbReference type="EMBL" id="RSH77572.1"/>
    </source>
</evidence>
<dbReference type="InterPro" id="IPR020846">
    <property type="entry name" value="MFS_dom"/>
</dbReference>
<evidence type="ECO:0000313" key="12">
    <source>
        <dbReference type="Proteomes" id="UP000279236"/>
    </source>
</evidence>